<dbReference type="OrthoDB" id="6781756at2759"/>
<name>A0A8S3WSE2_PARAO</name>
<gene>
    <name evidence="1" type="ORF">PAPOLLO_LOCUS8926</name>
</gene>
<keyword evidence="2" id="KW-1185">Reference proteome</keyword>
<proteinExistence type="predicted"/>
<evidence type="ECO:0000313" key="1">
    <source>
        <dbReference type="EMBL" id="CAG4974373.1"/>
    </source>
</evidence>
<comment type="caution">
    <text evidence="1">The sequence shown here is derived from an EMBL/GenBank/DDBJ whole genome shotgun (WGS) entry which is preliminary data.</text>
</comment>
<evidence type="ECO:0000313" key="2">
    <source>
        <dbReference type="Proteomes" id="UP000691718"/>
    </source>
</evidence>
<dbReference type="EMBL" id="CAJQZP010000643">
    <property type="protein sequence ID" value="CAG4974373.1"/>
    <property type="molecule type" value="Genomic_DNA"/>
</dbReference>
<reference evidence="1" key="1">
    <citation type="submission" date="2021-04" db="EMBL/GenBank/DDBJ databases">
        <authorList>
            <person name="Tunstrom K."/>
        </authorList>
    </citation>
    <scope>NUCLEOTIDE SEQUENCE</scope>
</reference>
<organism evidence="1 2">
    <name type="scientific">Parnassius apollo</name>
    <name type="common">Apollo butterfly</name>
    <name type="synonym">Papilio apollo</name>
    <dbReference type="NCBI Taxonomy" id="110799"/>
    <lineage>
        <taxon>Eukaryota</taxon>
        <taxon>Metazoa</taxon>
        <taxon>Ecdysozoa</taxon>
        <taxon>Arthropoda</taxon>
        <taxon>Hexapoda</taxon>
        <taxon>Insecta</taxon>
        <taxon>Pterygota</taxon>
        <taxon>Neoptera</taxon>
        <taxon>Endopterygota</taxon>
        <taxon>Lepidoptera</taxon>
        <taxon>Glossata</taxon>
        <taxon>Ditrysia</taxon>
        <taxon>Papilionoidea</taxon>
        <taxon>Papilionidae</taxon>
        <taxon>Parnassiinae</taxon>
        <taxon>Parnassini</taxon>
        <taxon>Parnassius</taxon>
        <taxon>Parnassius</taxon>
    </lineage>
</organism>
<protein>
    <submittedName>
        <fullName evidence="1">(apollo) hypothetical protein</fullName>
    </submittedName>
</protein>
<dbReference type="Proteomes" id="UP000691718">
    <property type="component" value="Unassembled WGS sequence"/>
</dbReference>
<dbReference type="AlphaFoldDB" id="A0A8S3WSE2"/>
<accession>A0A8S3WSE2</accession>
<sequence>MVIKRIFRHSLNPPQYDTSDDECDDGDTNCELCASMNCPSFSPRHYAKLKNETYDDWQKTAIIAMETAAVRERNAAIAEGRVKNGIAC</sequence>